<dbReference type="InterPro" id="IPR051628">
    <property type="entry name" value="LUBAC_E3_Ligases"/>
</dbReference>
<evidence type="ECO:0000256" key="1">
    <source>
        <dbReference type="ARBA" id="ARBA00004906"/>
    </source>
</evidence>
<name>A0AA36MQI7_9DINO</name>
<dbReference type="GO" id="GO:0043130">
    <property type="term" value="F:ubiquitin binding"/>
    <property type="evidence" value="ECO:0007669"/>
    <property type="project" value="TreeGrafter"/>
</dbReference>
<dbReference type="Proteomes" id="UP001178507">
    <property type="component" value="Unassembled WGS sequence"/>
</dbReference>
<dbReference type="InterPro" id="IPR013083">
    <property type="entry name" value="Znf_RING/FYVE/PHD"/>
</dbReference>
<dbReference type="GO" id="GO:0097039">
    <property type="term" value="P:protein linear polyubiquitination"/>
    <property type="evidence" value="ECO:0007669"/>
    <property type="project" value="TreeGrafter"/>
</dbReference>
<evidence type="ECO:0000313" key="7">
    <source>
        <dbReference type="EMBL" id="CAJ1376515.1"/>
    </source>
</evidence>
<comment type="pathway">
    <text evidence="1">Protein modification; protein ubiquitination.</text>
</comment>
<dbReference type="GO" id="GO:0008270">
    <property type="term" value="F:zinc ion binding"/>
    <property type="evidence" value="ECO:0007669"/>
    <property type="project" value="UniProtKB-KW"/>
</dbReference>
<keyword evidence="4" id="KW-0833">Ubl conjugation pathway</keyword>
<dbReference type="GO" id="GO:0000151">
    <property type="term" value="C:ubiquitin ligase complex"/>
    <property type="evidence" value="ECO:0007669"/>
    <property type="project" value="TreeGrafter"/>
</dbReference>
<keyword evidence="2" id="KW-0479">Metal-binding</keyword>
<dbReference type="Gene3D" id="1.20.120.1750">
    <property type="match status" value="1"/>
</dbReference>
<evidence type="ECO:0000256" key="2">
    <source>
        <dbReference type="ARBA" id="ARBA00022723"/>
    </source>
</evidence>
<sequence>MSTEACCICLEHFPQGQGIQCSEEEPHFLCKGCLQRYVQSHAETELRLQRRTAGRIVCPSPSCSRVFSHHSLALHLSNAGFEKYLNAMFKVVETEALATAHAPDPSADWLELMRRRVVEDILTLKCQACGQAFIDFEGCFALTCSRCKSGMCGWCGKSFRNLDLAHDHVRQCLFAPRKHDLYGSQEEFARATRERRMRRLESFLTSLERSSRQRLLHALLKELADLGDTAAAKDLSRPQSRRPILWPWLVVALLICVLARARRQNNPTLIEILAEADQASQSFLATAKSCCLEYLAKIASDVGDIALDMRDAWVQNSAPRSSASWERVMDNILLTPQLMVNALALLTLLLVAFALGVPVAVLAVLLKLDVVQRFLAWCYLRGGRWLRFFRLLPDDDNFKRLIERRRQLTRKAAVLGHLKSMQVTDATPLAFTSFRSQAIQIAGIEAHSGWHIVGLAAMAAGLAAILIARHCKAVKAFLVRQNVQ</sequence>
<proteinExistence type="predicted"/>
<dbReference type="EMBL" id="CAUJNA010000401">
    <property type="protein sequence ID" value="CAJ1376515.1"/>
    <property type="molecule type" value="Genomic_DNA"/>
</dbReference>
<evidence type="ECO:0000256" key="4">
    <source>
        <dbReference type="ARBA" id="ARBA00022786"/>
    </source>
</evidence>
<keyword evidence="6" id="KW-0812">Transmembrane</keyword>
<dbReference type="PANTHER" id="PTHR22770">
    <property type="entry name" value="UBIQUITIN CONJUGATING ENZYME 7 INTERACTING PROTEIN-RELATED"/>
    <property type="match status" value="1"/>
</dbReference>
<keyword evidence="6" id="KW-0472">Membrane</keyword>
<dbReference type="AlphaFoldDB" id="A0AA36MQI7"/>
<evidence type="ECO:0000313" key="8">
    <source>
        <dbReference type="Proteomes" id="UP001178507"/>
    </source>
</evidence>
<dbReference type="PANTHER" id="PTHR22770:SF13">
    <property type="entry name" value="RING-TYPE DOMAIN-CONTAINING PROTEIN"/>
    <property type="match status" value="1"/>
</dbReference>
<feature type="transmembrane region" description="Helical" evidence="6">
    <location>
        <begin position="450"/>
        <end position="468"/>
    </location>
</feature>
<keyword evidence="8" id="KW-1185">Reference proteome</keyword>
<protein>
    <recommendedName>
        <fullName evidence="9">RING-type domain-containing protein</fullName>
    </recommendedName>
</protein>
<evidence type="ECO:0008006" key="9">
    <source>
        <dbReference type="Google" id="ProtNLM"/>
    </source>
</evidence>
<evidence type="ECO:0000256" key="3">
    <source>
        <dbReference type="ARBA" id="ARBA00022771"/>
    </source>
</evidence>
<organism evidence="7 8">
    <name type="scientific">Effrenium voratum</name>
    <dbReference type="NCBI Taxonomy" id="2562239"/>
    <lineage>
        <taxon>Eukaryota</taxon>
        <taxon>Sar</taxon>
        <taxon>Alveolata</taxon>
        <taxon>Dinophyceae</taxon>
        <taxon>Suessiales</taxon>
        <taxon>Symbiodiniaceae</taxon>
        <taxon>Effrenium</taxon>
    </lineage>
</organism>
<comment type="caution">
    <text evidence="7">The sequence shown here is derived from an EMBL/GenBank/DDBJ whole genome shotgun (WGS) entry which is preliminary data.</text>
</comment>
<gene>
    <name evidence="7" type="ORF">EVOR1521_LOCUS5563</name>
</gene>
<dbReference type="SUPFAM" id="SSF57850">
    <property type="entry name" value="RING/U-box"/>
    <property type="match status" value="2"/>
</dbReference>
<keyword evidence="5" id="KW-0862">Zinc</keyword>
<keyword evidence="6" id="KW-1133">Transmembrane helix</keyword>
<keyword evidence="3" id="KW-0863">Zinc-finger</keyword>
<evidence type="ECO:0000256" key="5">
    <source>
        <dbReference type="ARBA" id="ARBA00022833"/>
    </source>
</evidence>
<dbReference type="GO" id="GO:0043161">
    <property type="term" value="P:proteasome-mediated ubiquitin-dependent protein catabolic process"/>
    <property type="evidence" value="ECO:0007669"/>
    <property type="project" value="TreeGrafter"/>
</dbReference>
<dbReference type="Gene3D" id="3.30.40.10">
    <property type="entry name" value="Zinc/RING finger domain, C3HC4 (zinc finger)"/>
    <property type="match status" value="1"/>
</dbReference>
<feature type="transmembrane region" description="Helical" evidence="6">
    <location>
        <begin position="342"/>
        <end position="366"/>
    </location>
</feature>
<feature type="transmembrane region" description="Helical" evidence="6">
    <location>
        <begin position="244"/>
        <end position="261"/>
    </location>
</feature>
<reference evidence="7" key="1">
    <citation type="submission" date="2023-08" db="EMBL/GenBank/DDBJ databases">
        <authorList>
            <person name="Chen Y."/>
            <person name="Shah S."/>
            <person name="Dougan E. K."/>
            <person name="Thang M."/>
            <person name="Chan C."/>
        </authorList>
    </citation>
    <scope>NUCLEOTIDE SEQUENCE</scope>
</reference>
<accession>A0AA36MQI7</accession>
<evidence type="ECO:0000256" key="6">
    <source>
        <dbReference type="SAM" id="Phobius"/>
    </source>
</evidence>
<dbReference type="GO" id="GO:0004842">
    <property type="term" value="F:ubiquitin-protein transferase activity"/>
    <property type="evidence" value="ECO:0007669"/>
    <property type="project" value="TreeGrafter"/>
</dbReference>